<accession>A0A5M8PLW1</accession>
<dbReference type="InterPro" id="IPR017853">
    <property type="entry name" value="GH"/>
</dbReference>
<dbReference type="GO" id="GO:0004557">
    <property type="term" value="F:alpha-galactosidase activity"/>
    <property type="evidence" value="ECO:0007669"/>
    <property type="project" value="UniProtKB-EC"/>
</dbReference>
<dbReference type="PANTHER" id="PTHR31268">
    <property type="match status" value="1"/>
</dbReference>
<comment type="caution">
    <text evidence="5">The sequence shown here is derived from an EMBL/GenBank/DDBJ whole genome shotgun (WGS) entry which is preliminary data.</text>
</comment>
<evidence type="ECO:0000256" key="1">
    <source>
        <dbReference type="ARBA" id="ARBA00001255"/>
    </source>
</evidence>
<reference evidence="5 6" key="1">
    <citation type="submission" date="2019-09" db="EMBL/GenBank/DDBJ databases">
        <title>The hologenome of the rock-dwelling lichen Lasallia pustulata.</title>
        <authorList>
            <person name="Greshake Tzovaras B."/>
            <person name="Segers F."/>
            <person name="Bicker A."/>
            <person name="Dal Grande F."/>
            <person name="Otte J."/>
            <person name="Hankeln T."/>
            <person name="Schmitt I."/>
            <person name="Ebersberger I."/>
        </authorList>
    </citation>
    <scope>NUCLEOTIDE SEQUENCE [LARGE SCALE GENOMIC DNA]</scope>
    <source>
        <strain evidence="5">A1-1</strain>
    </source>
</reference>
<evidence type="ECO:0000256" key="3">
    <source>
        <dbReference type="ARBA" id="ARBA00023277"/>
    </source>
</evidence>
<dbReference type="GO" id="GO:0047274">
    <property type="term" value="F:galactinol-sucrose galactosyltransferase activity"/>
    <property type="evidence" value="ECO:0007669"/>
    <property type="project" value="UniProtKB-EC"/>
</dbReference>
<gene>
    <name evidence="5" type="ORF">FRX48_05893</name>
</gene>
<comment type="similarity">
    <text evidence="2">Belongs to the glycosyl hydrolases 36 family.</text>
</comment>
<evidence type="ECO:0000313" key="6">
    <source>
        <dbReference type="Proteomes" id="UP000324767"/>
    </source>
</evidence>
<dbReference type="AlphaFoldDB" id="A0A5M8PLW1"/>
<evidence type="ECO:0000256" key="4">
    <source>
        <dbReference type="ARBA" id="ARBA00049426"/>
    </source>
</evidence>
<dbReference type="OrthoDB" id="4664297at2759"/>
<dbReference type="InterPro" id="IPR008811">
    <property type="entry name" value="Glycosyl_hydrolases_36"/>
</dbReference>
<dbReference type="Pfam" id="PF05691">
    <property type="entry name" value="Raffinose_syn"/>
    <property type="match status" value="1"/>
</dbReference>
<comment type="catalytic activity">
    <reaction evidence="1">
        <text>Hydrolysis of terminal, non-reducing alpha-D-galactose residues in alpha-D-galactosides, including galactose oligosaccharides, galactomannans and galactolipids.</text>
        <dbReference type="EC" id="3.2.1.22"/>
    </reaction>
</comment>
<comment type="catalytic activity">
    <reaction evidence="4">
        <text>alpha-D-galactosyl-(1-&gt;3)-1D-myo-inositol + sucrose = raffinose + myo-inositol</text>
        <dbReference type="Rhea" id="RHEA:20161"/>
        <dbReference type="ChEBI" id="CHEBI:16634"/>
        <dbReference type="ChEBI" id="CHEBI:17268"/>
        <dbReference type="ChEBI" id="CHEBI:17505"/>
        <dbReference type="ChEBI" id="CHEBI:17992"/>
        <dbReference type="EC" id="2.4.1.82"/>
    </reaction>
</comment>
<dbReference type="EMBL" id="VXIT01000009">
    <property type="protein sequence ID" value="KAA6410471.1"/>
    <property type="molecule type" value="Genomic_DNA"/>
</dbReference>
<dbReference type="InterPro" id="IPR013785">
    <property type="entry name" value="Aldolase_TIM"/>
</dbReference>
<organism evidence="5 6">
    <name type="scientific">Lasallia pustulata</name>
    <dbReference type="NCBI Taxonomy" id="136370"/>
    <lineage>
        <taxon>Eukaryota</taxon>
        <taxon>Fungi</taxon>
        <taxon>Dikarya</taxon>
        <taxon>Ascomycota</taxon>
        <taxon>Pezizomycotina</taxon>
        <taxon>Lecanoromycetes</taxon>
        <taxon>OSLEUM clade</taxon>
        <taxon>Umbilicariomycetidae</taxon>
        <taxon>Umbilicariales</taxon>
        <taxon>Umbilicariaceae</taxon>
        <taxon>Lasallia</taxon>
    </lineage>
</organism>
<dbReference type="Gene3D" id="3.20.20.70">
    <property type="entry name" value="Aldolase class I"/>
    <property type="match status" value="1"/>
</dbReference>
<proteinExistence type="inferred from homology"/>
<sequence length="890" mass="100115">MVTNDLNGNPFQLGFVRPAQMMMFAKVVCDPPLGQFTVIPHHQKAVNFTVLIESSRGFPEQPWEVVLWHNGLEDREWDEVPLERVSNRDDPMVINTEGRGRIYRRYFSGSLPRPSRIIDPIDFTLKYRTSSWEPWKWVKDQFFLPDGKLHFQPKEILDELDDYIADPSYFFTVHSVPSEVPETNLWSLTADVSSAQGNISGYDEYRVGLPMNFTRWYAAVRIWSPWLAPRHGWGKYTPMEDAILCSFLRHDGLHLVLLAVSAVKDVTAVFKTDSVGNVIVTAKNDSSAPGTVNVIASVGKTFESANAAIMYHARKLIRGDEYMSGQSKAEMEAVIDNGVKAEWMEDWYDGLTYCTWNGLGQDLTEAKILHALDILEQNKIQITNLIIDDNWQSLDNPGGSQFERGWMDFDANKEGFPQGLKHTVSLIRERHKSIQHIAVWHAMLGYWGAISPDGNIAQKYQTRKVSARIGIPPRSGILTVVDADDAQHMYEDFYRFLQGAGIDAVKTDAQFFLDLLQDADDRQRFTKAYQDAWSTNNLRYFSSKAISCMSQIPQILFHSQMPTTKPRLMVRNSDDFFPEIPASHPWHVFCNAHNSLFTQHLNILPDWDMFQTSHPYSSFHAAARCVSGGPVYFTDEPGRHDIGLINQMTARTPRGNLVTLRPDVVGKTINAYVGYDEDRMLKVGTYVGGQGTGTGILGVFNVSKVPLSEFVSLSDFPGVMAGEEYVVRAHTTGEVSGVMKPYDLMALASLELEVKSWEILSSYPVHAFTLRGSRGIRRGATKVAVIGLLGKMTGAAAVVNSDMDIEENGRLRVFTSLKALGVLGIYVSDLEKRSIQDDFLVTILGKVIPFHAVTSHASNRVLEVDVERAWKEMDLTSGWSNEVAVEIFIR</sequence>
<dbReference type="PANTHER" id="PTHR31268:SF32">
    <property type="entry name" value="GALACTINOL--SUCROSE GALACTOSYLTRANSFERASE 2-RELATED"/>
    <property type="match status" value="1"/>
</dbReference>
<dbReference type="Proteomes" id="UP000324767">
    <property type="component" value="Unassembled WGS sequence"/>
</dbReference>
<evidence type="ECO:0000313" key="5">
    <source>
        <dbReference type="EMBL" id="KAA6410471.1"/>
    </source>
</evidence>
<evidence type="ECO:0000256" key="2">
    <source>
        <dbReference type="ARBA" id="ARBA00007240"/>
    </source>
</evidence>
<dbReference type="FunFam" id="3.20.20.70:FF:000222">
    <property type="entry name" value="Raffinose synthase Sip1 protein"/>
    <property type="match status" value="1"/>
</dbReference>
<protein>
    <submittedName>
        <fullName evidence="5">Uncharacterized protein</fullName>
    </submittedName>
</protein>
<keyword evidence="3" id="KW-0119">Carbohydrate metabolism</keyword>
<dbReference type="SUPFAM" id="SSF51445">
    <property type="entry name" value="(Trans)glycosidases"/>
    <property type="match status" value="1"/>
</dbReference>
<name>A0A5M8PLW1_9LECA</name>